<evidence type="ECO:0000313" key="2">
    <source>
        <dbReference type="WBParaSite" id="Minc3s03535g34129"/>
    </source>
</evidence>
<accession>A0A914N4B8</accession>
<proteinExistence type="predicted"/>
<dbReference type="Proteomes" id="UP000887563">
    <property type="component" value="Unplaced"/>
</dbReference>
<name>A0A914N4B8_MELIC</name>
<dbReference type="AlphaFoldDB" id="A0A914N4B8"/>
<sequence>MCELIADDGQKTQWLRLIVNLRLFSKHISAKELSDEGLTTLSHGCEMAVKILHFSAKQLQRHIGCSIGYFCEGTGMAWFAK</sequence>
<reference evidence="2" key="1">
    <citation type="submission" date="2022-11" db="UniProtKB">
        <authorList>
            <consortium name="WormBaseParasite"/>
        </authorList>
    </citation>
    <scope>IDENTIFICATION</scope>
</reference>
<protein>
    <submittedName>
        <fullName evidence="2">Uncharacterized protein</fullName>
    </submittedName>
</protein>
<organism evidence="1 2">
    <name type="scientific">Meloidogyne incognita</name>
    <name type="common">Southern root-knot nematode worm</name>
    <name type="synonym">Oxyuris incognita</name>
    <dbReference type="NCBI Taxonomy" id="6306"/>
    <lineage>
        <taxon>Eukaryota</taxon>
        <taxon>Metazoa</taxon>
        <taxon>Ecdysozoa</taxon>
        <taxon>Nematoda</taxon>
        <taxon>Chromadorea</taxon>
        <taxon>Rhabditida</taxon>
        <taxon>Tylenchina</taxon>
        <taxon>Tylenchomorpha</taxon>
        <taxon>Tylenchoidea</taxon>
        <taxon>Meloidogynidae</taxon>
        <taxon>Meloidogyninae</taxon>
        <taxon>Meloidogyne</taxon>
        <taxon>Meloidogyne incognita group</taxon>
    </lineage>
</organism>
<keyword evidence="1" id="KW-1185">Reference proteome</keyword>
<dbReference type="WBParaSite" id="Minc3s03535g34129">
    <property type="protein sequence ID" value="Minc3s03535g34129"/>
    <property type="gene ID" value="Minc3s03535g34129"/>
</dbReference>
<evidence type="ECO:0000313" key="1">
    <source>
        <dbReference type="Proteomes" id="UP000887563"/>
    </source>
</evidence>